<gene>
    <name evidence="1" type="ORF">DB31_3985</name>
</gene>
<reference evidence="1 2" key="1">
    <citation type="submission" date="2014-04" db="EMBL/GenBank/DDBJ databases">
        <title>Genome assembly of Hyalangium minutum DSM 14724.</title>
        <authorList>
            <person name="Sharma G."/>
            <person name="Subramanian S."/>
        </authorList>
    </citation>
    <scope>NUCLEOTIDE SEQUENCE [LARGE SCALE GENOMIC DNA]</scope>
    <source>
        <strain evidence="1 2">DSM 14724</strain>
    </source>
</reference>
<name>A0A085W3L2_9BACT</name>
<dbReference type="EMBL" id="JMCB01000022">
    <property type="protein sequence ID" value="KFE62275.1"/>
    <property type="molecule type" value="Genomic_DNA"/>
</dbReference>
<dbReference type="AlphaFoldDB" id="A0A085W3L2"/>
<dbReference type="Proteomes" id="UP000028725">
    <property type="component" value="Unassembled WGS sequence"/>
</dbReference>
<comment type="caution">
    <text evidence="1">The sequence shown here is derived from an EMBL/GenBank/DDBJ whole genome shotgun (WGS) entry which is preliminary data.</text>
</comment>
<protein>
    <submittedName>
        <fullName evidence="1">Uncharacterized protein</fullName>
    </submittedName>
</protein>
<evidence type="ECO:0000313" key="1">
    <source>
        <dbReference type="EMBL" id="KFE62275.1"/>
    </source>
</evidence>
<sequence length="914" mass="94514">MDAFEKLQSGDVKGALNDFQKAVETSPELAAKLGQKLLDKVPQGIKDQFAKLGITSEALQKAGPALPHLFEAADAASKGEWQAAYSHLKDAAAAAPELATQALKGLANQLPDSLSAVKSLLTNDGFLKELVTNKELQGSLEKLIGGDSSAIRELLNNDKARDAALTAIGSDKNIQEKLAKIGLTPEDLVEAGKAAPKLIEAFEQFANGNIKEGLAKIQEAVEAAPELAAKLGNKVVDALPAEVKQQFAKLGITEDALRTAGPALPHLYDAVEAASIGDWKGALNSVREAAIAAPDLATQAFKGLASQLPENLGALKSLLTNDGFVKELLTNKDLHDQVGKLFNDSTRMEGIRGLLGNDKARDAALSALGSDPGVKAQLEKLGLTPQDLVEAGKAAPHLFDAMKAFGDGKIEDGVAALGKAAEAAPALLDKLGQKILSKLPENVRNGINSLGLTPSELTQAAKALPDLIRAGQAIASNDPQAALKSLKDAAGKIPSALVEKAITTMASKLPETGFAGMARSLLTDPAFVKELVNNKDLHASFDKMMQGDFVNGFRELLGNSSVRTATANALASNPEIMDKLKPFGIQSGADIAALGGAVFDVMDAAKHLAQNPPNGQAALQSLAKAVGGLSPDLRARMVGAFADKLNLPPWAKDTLVAAAGLIGNEAVGKSLGEAFDALKRGDISSFAASLAHTGRTIAETSPEVAKAFLNSLAKIPGSVGKLFADKELNEAMVDSGAAANMFNAFEKIAKGDIGGALNEVASAAGNLLSHGKHFEVAGKELPFGQQGIENFTRLFGRFVDALPDKIKAKITEAAAKFAAKAGLQSIPIIGNVASGISAIGSAKDLWDALGEEPKDPVKVALAAGQLGLDVAGMVPGLNSVTGPLKMVLGTASVIKGAADLIGDLQEFQQGLMGG</sequence>
<organism evidence="1 2">
    <name type="scientific">Hyalangium minutum</name>
    <dbReference type="NCBI Taxonomy" id="394096"/>
    <lineage>
        <taxon>Bacteria</taxon>
        <taxon>Pseudomonadati</taxon>
        <taxon>Myxococcota</taxon>
        <taxon>Myxococcia</taxon>
        <taxon>Myxococcales</taxon>
        <taxon>Cystobacterineae</taxon>
        <taxon>Archangiaceae</taxon>
        <taxon>Hyalangium</taxon>
    </lineage>
</organism>
<keyword evidence="2" id="KW-1185">Reference proteome</keyword>
<proteinExistence type="predicted"/>
<evidence type="ECO:0000313" key="2">
    <source>
        <dbReference type="Proteomes" id="UP000028725"/>
    </source>
</evidence>
<accession>A0A085W3L2</accession>